<organism evidence="2 3">
    <name type="scientific">Orchesella cincta</name>
    <name type="common">Springtail</name>
    <name type="synonym">Podura cincta</name>
    <dbReference type="NCBI Taxonomy" id="48709"/>
    <lineage>
        <taxon>Eukaryota</taxon>
        <taxon>Metazoa</taxon>
        <taxon>Ecdysozoa</taxon>
        <taxon>Arthropoda</taxon>
        <taxon>Hexapoda</taxon>
        <taxon>Collembola</taxon>
        <taxon>Entomobryomorpha</taxon>
        <taxon>Entomobryoidea</taxon>
        <taxon>Orchesellidae</taxon>
        <taxon>Orchesellinae</taxon>
        <taxon>Orchesella</taxon>
    </lineage>
</organism>
<protein>
    <recommendedName>
        <fullName evidence="4">Secreted protein</fullName>
    </recommendedName>
</protein>
<evidence type="ECO:0000313" key="3">
    <source>
        <dbReference type="Proteomes" id="UP000094527"/>
    </source>
</evidence>
<dbReference type="Proteomes" id="UP000094527">
    <property type="component" value="Unassembled WGS sequence"/>
</dbReference>
<keyword evidence="1" id="KW-0732">Signal</keyword>
<evidence type="ECO:0008006" key="4">
    <source>
        <dbReference type="Google" id="ProtNLM"/>
    </source>
</evidence>
<proteinExistence type="predicted"/>
<feature type="chain" id="PRO_5008905405" description="Secreted protein" evidence="1">
    <location>
        <begin position="28"/>
        <end position="84"/>
    </location>
</feature>
<sequence length="84" mass="9424">MIVLVGLRLDFTVIFVLYSQYSNCMSAEQIQLGKKCKYITVNNISFNSLEKIATGENCVELLNNYCLWSVVCSSVQETGSNQSE</sequence>
<feature type="signal peptide" evidence="1">
    <location>
        <begin position="1"/>
        <end position="27"/>
    </location>
</feature>
<gene>
    <name evidence="2" type="ORF">Ocin01_03409</name>
</gene>
<dbReference type="EMBL" id="LJIJ01000079">
    <property type="protein sequence ID" value="ODN03309.1"/>
    <property type="molecule type" value="Genomic_DNA"/>
</dbReference>
<reference evidence="2 3" key="1">
    <citation type="journal article" date="2016" name="Genome Biol. Evol.">
        <title>Gene Family Evolution Reflects Adaptation to Soil Environmental Stressors in the Genome of the Collembolan Orchesella cincta.</title>
        <authorList>
            <person name="Faddeeva-Vakhrusheva A."/>
            <person name="Derks M.F."/>
            <person name="Anvar S.Y."/>
            <person name="Agamennone V."/>
            <person name="Suring W."/>
            <person name="Smit S."/>
            <person name="van Straalen N.M."/>
            <person name="Roelofs D."/>
        </authorList>
    </citation>
    <scope>NUCLEOTIDE SEQUENCE [LARGE SCALE GENOMIC DNA]</scope>
    <source>
        <tissue evidence="2">Mixed pool</tissue>
    </source>
</reference>
<comment type="caution">
    <text evidence="2">The sequence shown here is derived from an EMBL/GenBank/DDBJ whole genome shotgun (WGS) entry which is preliminary data.</text>
</comment>
<accession>A0A1D2NDI7</accession>
<keyword evidence="3" id="KW-1185">Reference proteome</keyword>
<evidence type="ECO:0000313" key="2">
    <source>
        <dbReference type="EMBL" id="ODN03309.1"/>
    </source>
</evidence>
<evidence type="ECO:0000256" key="1">
    <source>
        <dbReference type="SAM" id="SignalP"/>
    </source>
</evidence>
<name>A0A1D2NDI7_ORCCI</name>
<dbReference type="AlphaFoldDB" id="A0A1D2NDI7"/>